<organism evidence="1 2">
    <name type="scientific">Lithospermum erythrorhizon</name>
    <name type="common">Purple gromwell</name>
    <name type="synonym">Lithospermum officinale var. erythrorhizon</name>
    <dbReference type="NCBI Taxonomy" id="34254"/>
    <lineage>
        <taxon>Eukaryota</taxon>
        <taxon>Viridiplantae</taxon>
        <taxon>Streptophyta</taxon>
        <taxon>Embryophyta</taxon>
        <taxon>Tracheophyta</taxon>
        <taxon>Spermatophyta</taxon>
        <taxon>Magnoliopsida</taxon>
        <taxon>eudicotyledons</taxon>
        <taxon>Gunneridae</taxon>
        <taxon>Pentapetalae</taxon>
        <taxon>asterids</taxon>
        <taxon>lamiids</taxon>
        <taxon>Boraginales</taxon>
        <taxon>Boraginaceae</taxon>
        <taxon>Boraginoideae</taxon>
        <taxon>Lithospermeae</taxon>
        <taxon>Lithospermum</taxon>
    </lineage>
</organism>
<gene>
    <name evidence="1" type="ORF">LIER_17786</name>
</gene>
<comment type="caution">
    <text evidence="1">The sequence shown here is derived from an EMBL/GenBank/DDBJ whole genome shotgun (WGS) entry which is preliminary data.</text>
</comment>
<sequence length="86" mass="9847">MPLLTMVSWKPVGWSSHSQTSTARRSLTISLEENTSPLEYPCKTGEACCCQFILPIPAAQRLFPESELDMLKFSRFTYLEINIYQN</sequence>
<keyword evidence="2" id="KW-1185">Reference proteome</keyword>
<evidence type="ECO:0000313" key="2">
    <source>
        <dbReference type="Proteomes" id="UP001454036"/>
    </source>
</evidence>
<evidence type="ECO:0000313" key="1">
    <source>
        <dbReference type="EMBL" id="GAA0161478.1"/>
    </source>
</evidence>
<proteinExistence type="predicted"/>
<dbReference type="AlphaFoldDB" id="A0AAV3QG14"/>
<name>A0AAV3QG14_LITER</name>
<accession>A0AAV3QG14</accession>
<dbReference type="EMBL" id="BAABME010004189">
    <property type="protein sequence ID" value="GAA0161478.1"/>
    <property type="molecule type" value="Genomic_DNA"/>
</dbReference>
<protein>
    <submittedName>
        <fullName evidence="1">Uncharacterized protein</fullName>
    </submittedName>
</protein>
<reference evidence="1 2" key="1">
    <citation type="submission" date="2024-01" db="EMBL/GenBank/DDBJ databases">
        <title>The complete chloroplast genome sequence of Lithospermum erythrorhizon: insights into the phylogenetic relationship among Boraginaceae species and the maternal lineages of purple gromwells.</title>
        <authorList>
            <person name="Okada T."/>
            <person name="Watanabe K."/>
        </authorList>
    </citation>
    <scope>NUCLEOTIDE SEQUENCE [LARGE SCALE GENOMIC DNA]</scope>
</reference>
<dbReference type="Proteomes" id="UP001454036">
    <property type="component" value="Unassembled WGS sequence"/>
</dbReference>